<keyword evidence="3" id="KW-1185">Reference proteome</keyword>
<feature type="compositionally biased region" description="Basic and acidic residues" evidence="1">
    <location>
        <begin position="55"/>
        <end position="65"/>
    </location>
</feature>
<sequence>MTENEEMIKNIPNEKVGKIQTGDDKLESTADKDSRQQRHTGSPRHSPRGPPARMGRKEGSGREAESWYLPTSTTPEQLGSVKPSGHSQENDSSVSPDRQMPPFSQGFGSHASPEEQRQSC</sequence>
<reference evidence="2 3" key="1">
    <citation type="submission" date="2013-11" db="EMBL/GenBank/DDBJ databases">
        <title>The Damaraland mole rat (Fukomys damarensis) genome and evolution of African mole rats.</title>
        <authorList>
            <person name="Gladyshev V.N."/>
            <person name="Fang X."/>
        </authorList>
    </citation>
    <scope>NUCLEOTIDE SEQUENCE [LARGE SCALE GENOMIC DNA]</scope>
    <source>
        <tissue evidence="2">Liver</tissue>
    </source>
</reference>
<dbReference type="AlphaFoldDB" id="A0A091D6Q3"/>
<feature type="compositionally biased region" description="Polar residues" evidence="1">
    <location>
        <begin position="85"/>
        <end position="96"/>
    </location>
</feature>
<evidence type="ECO:0000313" key="2">
    <source>
        <dbReference type="EMBL" id="KFO27779.1"/>
    </source>
</evidence>
<dbReference type="EMBL" id="KN122859">
    <property type="protein sequence ID" value="KFO27779.1"/>
    <property type="molecule type" value="Genomic_DNA"/>
</dbReference>
<feature type="compositionally biased region" description="Basic and acidic residues" evidence="1">
    <location>
        <begin position="15"/>
        <end position="36"/>
    </location>
</feature>
<accession>A0A091D6Q3</accession>
<evidence type="ECO:0000256" key="1">
    <source>
        <dbReference type="SAM" id="MobiDB-lite"/>
    </source>
</evidence>
<organism evidence="2 3">
    <name type="scientific">Fukomys damarensis</name>
    <name type="common">Damaraland mole rat</name>
    <name type="synonym">Cryptomys damarensis</name>
    <dbReference type="NCBI Taxonomy" id="885580"/>
    <lineage>
        <taxon>Eukaryota</taxon>
        <taxon>Metazoa</taxon>
        <taxon>Chordata</taxon>
        <taxon>Craniata</taxon>
        <taxon>Vertebrata</taxon>
        <taxon>Euteleostomi</taxon>
        <taxon>Mammalia</taxon>
        <taxon>Eutheria</taxon>
        <taxon>Euarchontoglires</taxon>
        <taxon>Glires</taxon>
        <taxon>Rodentia</taxon>
        <taxon>Hystricomorpha</taxon>
        <taxon>Bathyergidae</taxon>
        <taxon>Fukomys</taxon>
    </lineage>
</organism>
<protein>
    <submittedName>
        <fullName evidence="2">Uncharacterized protein</fullName>
    </submittedName>
</protein>
<name>A0A091D6Q3_FUKDA</name>
<dbReference type="Proteomes" id="UP000028990">
    <property type="component" value="Unassembled WGS sequence"/>
</dbReference>
<gene>
    <name evidence="2" type="ORF">H920_10794</name>
</gene>
<evidence type="ECO:0000313" key="3">
    <source>
        <dbReference type="Proteomes" id="UP000028990"/>
    </source>
</evidence>
<proteinExistence type="predicted"/>
<feature type="region of interest" description="Disordered" evidence="1">
    <location>
        <begin position="1"/>
        <end position="120"/>
    </location>
</feature>
<feature type="compositionally biased region" description="Basic residues" evidence="1">
    <location>
        <begin position="37"/>
        <end position="47"/>
    </location>
</feature>